<name>A0AAU9DH08_9LACO</name>
<dbReference type="Gene3D" id="3.40.50.1860">
    <property type="match status" value="2"/>
</dbReference>
<evidence type="ECO:0000256" key="2">
    <source>
        <dbReference type="ARBA" id="ARBA00023235"/>
    </source>
</evidence>
<evidence type="ECO:0000256" key="1">
    <source>
        <dbReference type="ARBA" id="ARBA00007847"/>
    </source>
</evidence>
<dbReference type="KEGG" id="xak:KIMC2_05840"/>
<dbReference type="Proteomes" id="UP001321804">
    <property type="component" value="Chromosome"/>
</dbReference>
<protein>
    <submittedName>
        <fullName evidence="3">Aspartate racemase</fullName>
    </submittedName>
</protein>
<dbReference type="PANTHER" id="PTHR21198:SF7">
    <property type="entry name" value="ASPARTATE-GLUTAMATE RACEMASE FAMILY"/>
    <property type="match status" value="1"/>
</dbReference>
<sequence length="257" mass="29890">MKKFFTIFGGMGTFASMNFEKLLNERTKSHQDQDYYNYLLVNHASVPDRTDYILDHQKESFFPDLADDVRQQNLIKPQFISIACNTAHYFYSDLQKLTEIPILHMPFLVALEAVKKYPDQESFGLLATKGTVHDHVYEKSFEILGKKILLPDEKLTDKVMQFIYENVKEKNEMDRTFFNQILKEAREYFGVSTLILGCTELSYAADILKISDQLLDSQSILVDRTLEFAHAYRYEPDLVKDLLVRYKETGDQGGLLH</sequence>
<dbReference type="EMBL" id="AP026801">
    <property type="protein sequence ID" value="BDR56022.1"/>
    <property type="molecule type" value="Genomic_DNA"/>
</dbReference>
<dbReference type="RefSeq" id="WP_317697861.1">
    <property type="nucleotide sequence ID" value="NZ_AP026801.1"/>
</dbReference>
<keyword evidence="2" id="KW-0413">Isomerase</keyword>
<reference evidence="3 4" key="1">
    <citation type="journal article" date="2023" name="Microbiol. Spectr.">
        <title>Symbiosis of Carpenter Bees with Uncharacterized Lactic Acid Bacteria Showing NAD Auxotrophy.</title>
        <authorList>
            <person name="Kawasaki S."/>
            <person name="Ozawa K."/>
            <person name="Mori T."/>
            <person name="Yamamoto A."/>
            <person name="Ito M."/>
            <person name="Ohkuma M."/>
            <person name="Sakamoto M."/>
            <person name="Matsutani M."/>
        </authorList>
    </citation>
    <scope>NUCLEOTIDE SEQUENCE [LARGE SCALE GENOMIC DNA]</scope>
    <source>
        <strain evidence="3 4">KimC2</strain>
    </source>
</reference>
<dbReference type="InterPro" id="IPR004380">
    <property type="entry name" value="Asp_race"/>
</dbReference>
<keyword evidence="4" id="KW-1185">Reference proteome</keyword>
<dbReference type="SUPFAM" id="SSF53681">
    <property type="entry name" value="Aspartate/glutamate racemase"/>
    <property type="match status" value="2"/>
</dbReference>
<dbReference type="Pfam" id="PF01177">
    <property type="entry name" value="Asp_Glu_race"/>
    <property type="match status" value="1"/>
</dbReference>
<evidence type="ECO:0000313" key="3">
    <source>
        <dbReference type="EMBL" id="BDR56022.1"/>
    </source>
</evidence>
<accession>A0AAU9DH08</accession>
<organism evidence="3 4">
    <name type="scientific">Xylocopilactobacillus apis</name>
    <dbReference type="NCBI Taxonomy" id="2932183"/>
    <lineage>
        <taxon>Bacteria</taxon>
        <taxon>Bacillati</taxon>
        <taxon>Bacillota</taxon>
        <taxon>Bacilli</taxon>
        <taxon>Lactobacillales</taxon>
        <taxon>Lactobacillaceae</taxon>
        <taxon>Xylocopilactobacillus</taxon>
    </lineage>
</organism>
<evidence type="ECO:0000313" key="4">
    <source>
        <dbReference type="Proteomes" id="UP001321804"/>
    </source>
</evidence>
<dbReference type="GO" id="GO:0047661">
    <property type="term" value="F:amino-acid racemase activity"/>
    <property type="evidence" value="ECO:0007669"/>
    <property type="project" value="InterPro"/>
</dbReference>
<proteinExistence type="inferred from homology"/>
<dbReference type="InterPro" id="IPR001920">
    <property type="entry name" value="Asp/Glu_race"/>
</dbReference>
<dbReference type="AlphaFoldDB" id="A0AAU9DH08"/>
<gene>
    <name evidence="3" type="ORF">KIMC2_05840</name>
</gene>
<dbReference type="PANTHER" id="PTHR21198">
    <property type="entry name" value="GLUTAMATE RACEMASE"/>
    <property type="match status" value="1"/>
</dbReference>
<dbReference type="InterPro" id="IPR015942">
    <property type="entry name" value="Asp/Glu/hydantoin_racemase"/>
</dbReference>
<comment type="similarity">
    <text evidence="1">Belongs to the aspartate/glutamate racemases family.</text>
</comment>
<dbReference type="NCBIfam" id="TIGR00035">
    <property type="entry name" value="asp_race"/>
    <property type="match status" value="1"/>
</dbReference>